<dbReference type="Pfam" id="PF03029">
    <property type="entry name" value="ATP_bind_1"/>
    <property type="match status" value="1"/>
</dbReference>
<dbReference type="Proteomes" id="UP000275267">
    <property type="component" value="Unassembled WGS sequence"/>
</dbReference>
<comment type="subcellular location">
    <subcellularLocation>
        <location evidence="5">Cytoplasm</location>
    </subcellularLocation>
    <subcellularLocation>
        <location evidence="5">Nucleus</location>
    </subcellularLocation>
</comment>
<evidence type="ECO:0000313" key="7">
    <source>
        <dbReference type="Proteomes" id="UP000275267"/>
    </source>
</evidence>
<protein>
    <recommendedName>
        <fullName evidence="5">GPN-loop GTPase</fullName>
        <ecNumber evidence="5">3.6.5.-</ecNumber>
    </recommendedName>
</protein>
<sequence>MTLPFGANIDIRDTVRYRNVMKEYDLGPNIGILTSLKGEDFIIGSKVVLLHHVLIPYRVANIMLAPNGNIITAWARLTTDTCSEIKIFFTSPQFQCEYE</sequence>
<keyword evidence="7" id="KW-1185">Reference proteome</keyword>
<dbReference type="AlphaFoldDB" id="A0A3L6Q8K1"/>
<keyword evidence="4 5" id="KW-0342">GTP-binding</keyword>
<dbReference type="InterPro" id="IPR027417">
    <property type="entry name" value="P-loop_NTPase"/>
</dbReference>
<evidence type="ECO:0000256" key="1">
    <source>
        <dbReference type="ARBA" id="ARBA00005290"/>
    </source>
</evidence>
<comment type="caution">
    <text evidence="6">The sequence shown here is derived from an EMBL/GenBank/DDBJ whole genome shotgun (WGS) entry which is preliminary data.</text>
</comment>
<evidence type="ECO:0000256" key="2">
    <source>
        <dbReference type="ARBA" id="ARBA00022741"/>
    </source>
</evidence>
<evidence type="ECO:0000256" key="5">
    <source>
        <dbReference type="RuleBase" id="RU365059"/>
    </source>
</evidence>
<dbReference type="OrthoDB" id="243313at2759"/>
<dbReference type="PANTHER" id="PTHR21231:SF8">
    <property type="entry name" value="GPN-LOOP GTPASE 1"/>
    <property type="match status" value="1"/>
</dbReference>
<dbReference type="InterPro" id="IPR004130">
    <property type="entry name" value="Gpn"/>
</dbReference>
<dbReference type="GO" id="GO:0005634">
    <property type="term" value="C:nucleus"/>
    <property type="evidence" value="ECO:0007669"/>
    <property type="project" value="UniProtKB-SubCell"/>
</dbReference>
<name>A0A3L6Q8K1_PANMI</name>
<dbReference type="EC" id="3.6.5.-" evidence="5"/>
<gene>
    <name evidence="6" type="ORF">C2845_PM15G05170</name>
</gene>
<comment type="similarity">
    <text evidence="1 5">Belongs to the GPN-loop GTPase family.</text>
</comment>
<keyword evidence="3 5" id="KW-0378">Hydrolase</keyword>
<reference evidence="7" key="1">
    <citation type="journal article" date="2019" name="Nat. Commun.">
        <title>The genome of broomcorn millet.</title>
        <authorList>
            <person name="Zou C."/>
            <person name="Miki D."/>
            <person name="Li D."/>
            <person name="Tang Q."/>
            <person name="Xiao L."/>
            <person name="Rajput S."/>
            <person name="Deng P."/>
            <person name="Jia W."/>
            <person name="Huang R."/>
            <person name="Zhang M."/>
            <person name="Sun Y."/>
            <person name="Hu J."/>
            <person name="Fu X."/>
            <person name="Schnable P.S."/>
            <person name="Li F."/>
            <person name="Zhang H."/>
            <person name="Feng B."/>
            <person name="Zhu X."/>
            <person name="Liu R."/>
            <person name="Schnable J.C."/>
            <person name="Zhu J.-K."/>
            <person name="Zhang H."/>
        </authorList>
    </citation>
    <scope>NUCLEOTIDE SEQUENCE [LARGE SCALE GENOMIC DNA]</scope>
</reference>
<dbReference type="GO" id="GO:0003924">
    <property type="term" value="F:GTPase activity"/>
    <property type="evidence" value="ECO:0007669"/>
    <property type="project" value="TreeGrafter"/>
</dbReference>
<organism evidence="6 7">
    <name type="scientific">Panicum miliaceum</name>
    <name type="common">Proso millet</name>
    <name type="synonym">Broomcorn millet</name>
    <dbReference type="NCBI Taxonomy" id="4540"/>
    <lineage>
        <taxon>Eukaryota</taxon>
        <taxon>Viridiplantae</taxon>
        <taxon>Streptophyta</taxon>
        <taxon>Embryophyta</taxon>
        <taxon>Tracheophyta</taxon>
        <taxon>Spermatophyta</taxon>
        <taxon>Magnoliopsida</taxon>
        <taxon>Liliopsida</taxon>
        <taxon>Poales</taxon>
        <taxon>Poaceae</taxon>
        <taxon>PACMAD clade</taxon>
        <taxon>Panicoideae</taxon>
        <taxon>Panicodae</taxon>
        <taxon>Paniceae</taxon>
        <taxon>Panicinae</taxon>
        <taxon>Panicum</taxon>
        <taxon>Panicum sect. Panicum</taxon>
    </lineage>
</organism>
<evidence type="ECO:0000256" key="4">
    <source>
        <dbReference type="ARBA" id="ARBA00023134"/>
    </source>
</evidence>
<dbReference type="STRING" id="4540.A0A3L6Q8K1"/>
<dbReference type="Gene3D" id="3.40.50.300">
    <property type="entry name" value="P-loop containing nucleotide triphosphate hydrolases"/>
    <property type="match status" value="1"/>
</dbReference>
<proteinExistence type="inferred from homology"/>
<evidence type="ECO:0000256" key="3">
    <source>
        <dbReference type="ARBA" id="ARBA00022801"/>
    </source>
</evidence>
<dbReference type="PANTHER" id="PTHR21231">
    <property type="entry name" value="XPA-BINDING PROTEIN 1-RELATED"/>
    <property type="match status" value="1"/>
</dbReference>
<dbReference type="EMBL" id="PQIB02000013">
    <property type="protein sequence ID" value="RLM74158.1"/>
    <property type="molecule type" value="Genomic_DNA"/>
</dbReference>
<dbReference type="GO" id="GO:0005737">
    <property type="term" value="C:cytoplasm"/>
    <property type="evidence" value="ECO:0007669"/>
    <property type="project" value="UniProtKB-SubCell"/>
</dbReference>
<keyword evidence="5" id="KW-0963">Cytoplasm</keyword>
<accession>A0A3L6Q8K1</accession>
<comment type="subunit">
    <text evidence="5">Binds to RNA polymerase II.</text>
</comment>
<comment type="function">
    <text evidence="5">Small GTPase required for proper nuclear import of RNA polymerase II (RNAPII). May act at an RNAP assembly step prior to nuclear import.</text>
</comment>
<keyword evidence="2 5" id="KW-0547">Nucleotide-binding</keyword>
<dbReference type="GO" id="GO:0005525">
    <property type="term" value="F:GTP binding"/>
    <property type="evidence" value="ECO:0007669"/>
    <property type="project" value="UniProtKB-KW"/>
</dbReference>
<evidence type="ECO:0000313" key="6">
    <source>
        <dbReference type="EMBL" id="RLM74158.1"/>
    </source>
</evidence>